<dbReference type="InterPro" id="IPR004640">
    <property type="entry name" value="HscB"/>
</dbReference>
<dbReference type="InterPro" id="IPR009073">
    <property type="entry name" value="HscB_oligo_C"/>
</dbReference>
<dbReference type="PANTHER" id="PTHR14021:SF15">
    <property type="entry name" value="IRON-SULFUR CLUSTER CO-CHAPERONE PROTEIN HSCB"/>
    <property type="match status" value="1"/>
</dbReference>
<reference evidence="5 6" key="1">
    <citation type="submission" date="2016-10" db="EMBL/GenBank/DDBJ databases">
        <authorList>
            <person name="Varghese N."/>
            <person name="Submissions S."/>
        </authorList>
    </citation>
    <scope>NUCLEOTIDE SEQUENCE [LARGE SCALE GENOMIC DNA]</scope>
    <source>
        <strain evidence="5 6">DSM 25353</strain>
    </source>
</reference>
<sequence>MNYFELFDIPVALQVPSAGLSDKYFALQKKYHPDRFAQAPEADQLEALELSSQVNKGFRILKNPEETIRYVLQLKGLLQEEEKYELSPAFLMEMMELNELVMEADGDAGALQSVTRAIDQFKQDIYEPVKKIMANYQEGVTSEEELLQVKEYYFKRKYLNRLTSSRA</sequence>
<dbReference type="Pfam" id="PF07743">
    <property type="entry name" value="HSCB_C"/>
    <property type="match status" value="1"/>
</dbReference>
<evidence type="ECO:0000313" key="5">
    <source>
        <dbReference type="EMBL" id="SDX05978.1"/>
    </source>
</evidence>
<dbReference type="SUPFAM" id="SSF47144">
    <property type="entry name" value="HSC20 (HSCB), C-terminal oligomerisation domain"/>
    <property type="match status" value="1"/>
</dbReference>
<dbReference type="PANTHER" id="PTHR14021">
    <property type="entry name" value="IRON-SULFUR CLUSTER CO-CHAPERONE PROTEIN HSCB"/>
    <property type="match status" value="1"/>
</dbReference>
<organism evidence="5 6">
    <name type="scientific">Hydrobacter penzbergensis</name>
    <dbReference type="NCBI Taxonomy" id="1235997"/>
    <lineage>
        <taxon>Bacteria</taxon>
        <taxon>Pseudomonadati</taxon>
        <taxon>Bacteroidota</taxon>
        <taxon>Chitinophagia</taxon>
        <taxon>Chitinophagales</taxon>
        <taxon>Chitinophagaceae</taxon>
        <taxon>Hydrobacter</taxon>
    </lineage>
</organism>
<dbReference type="InterPro" id="IPR036869">
    <property type="entry name" value="J_dom_sf"/>
</dbReference>
<evidence type="ECO:0000256" key="3">
    <source>
        <dbReference type="ARBA" id="ARBA00025596"/>
    </source>
</evidence>
<comment type="function">
    <text evidence="3">Co-chaperone involved in the maturation of iron-sulfur cluster-containing proteins. Seems to help targeting proteins to be folded toward HscA.</text>
</comment>
<dbReference type="SUPFAM" id="SSF46565">
    <property type="entry name" value="Chaperone J-domain"/>
    <property type="match status" value="1"/>
</dbReference>
<feature type="domain" description="J" evidence="4">
    <location>
        <begin position="2"/>
        <end position="76"/>
    </location>
</feature>
<comment type="caution">
    <text evidence="5">The sequence shown here is derived from an EMBL/GenBank/DDBJ whole genome shotgun (WGS) entry which is preliminary data.</text>
</comment>
<dbReference type="SMART" id="SM00271">
    <property type="entry name" value="DnaJ"/>
    <property type="match status" value="1"/>
</dbReference>
<keyword evidence="6" id="KW-1185">Reference proteome</keyword>
<comment type="similarity">
    <text evidence="1">Belongs to the HscB family.</text>
</comment>
<dbReference type="InterPro" id="IPR001623">
    <property type="entry name" value="DnaJ_domain"/>
</dbReference>
<dbReference type="CDD" id="cd06257">
    <property type="entry name" value="DnaJ"/>
    <property type="match status" value="1"/>
</dbReference>
<gene>
    <name evidence="5" type="ORF">SAMN05444410_108172</name>
</gene>
<protein>
    <submittedName>
        <fullName evidence="5">Molecular chaperone HscB</fullName>
    </submittedName>
</protein>
<dbReference type="GO" id="GO:0051259">
    <property type="term" value="P:protein complex oligomerization"/>
    <property type="evidence" value="ECO:0007669"/>
    <property type="project" value="InterPro"/>
</dbReference>
<dbReference type="PROSITE" id="PS50076">
    <property type="entry name" value="DNAJ_2"/>
    <property type="match status" value="1"/>
</dbReference>
<evidence type="ECO:0000256" key="2">
    <source>
        <dbReference type="ARBA" id="ARBA00023186"/>
    </source>
</evidence>
<evidence type="ECO:0000256" key="1">
    <source>
        <dbReference type="ARBA" id="ARBA00010476"/>
    </source>
</evidence>
<dbReference type="EMBL" id="FNNO01000008">
    <property type="protein sequence ID" value="SDX05978.1"/>
    <property type="molecule type" value="Genomic_DNA"/>
</dbReference>
<dbReference type="GO" id="GO:0001671">
    <property type="term" value="F:ATPase activator activity"/>
    <property type="evidence" value="ECO:0007669"/>
    <property type="project" value="InterPro"/>
</dbReference>
<proteinExistence type="inferred from homology"/>
<name>A0A8X8LE06_9BACT</name>
<dbReference type="InterPro" id="IPR036386">
    <property type="entry name" value="HscB_C_sf"/>
</dbReference>
<dbReference type="NCBIfam" id="TIGR00714">
    <property type="entry name" value="hscB"/>
    <property type="match status" value="1"/>
</dbReference>
<evidence type="ECO:0000259" key="4">
    <source>
        <dbReference type="PROSITE" id="PS50076"/>
    </source>
</evidence>
<dbReference type="AlphaFoldDB" id="A0A8X8LE06"/>
<keyword evidence="2" id="KW-0143">Chaperone</keyword>
<dbReference type="Gene3D" id="1.10.287.110">
    <property type="entry name" value="DnaJ domain"/>
    <property type="match status" value="1"/>
</dbReference>
<dbReference type="RefSeq" id="WP_257574897.1">
    <property type="nucleotide sequence ID" value="NZ_FNNO01000008.1"/>
</dbReference>
<dbReference type="Gene3D" id="1.20.1280.20">
    <property type="entry name" value="HscB, C-terminal domain"/>
    <property type="match status" value="1"/>
</dbReference>
<accession>A0A8X8LE06</accession>
<dbReference type="GO" id="GO:0044571">
    <property type="term" value="P:[2Fe-2S] cluster assembly"/>
    <property type="evidence" value="ECO:0007669"/>
    <property type="project" value="InterPro"/>
</dbReference>
<dbReference type="GO" id="GO:0051087">
    <property type="term" value="F:protein-folding chaperone binding"/>
    <property type="evidence" value="ECO:0007669"/>
    <property type="project" value="InterPro"/>
</dbReference>
<evidence type="ECO:0000313" key="6">
    <source>
        <dbReference type="Proteomes" id="UP000198711"/>
    </source>
</evidence>
<dbReference type="Proteomes" id="UP000198711">
    <property type="component" value="Unassembled WGS sequence"/>
</dbReference>